<keyword evidence="1" id="KW-0805">Transcription regulation</keyword>
<dbReference type="InterPro" id="IPR009057">
    <property type="entry name" value="Homeodomain-like_sf"/>
</dbReference>
<dbReference type="InterPro" id="IPR020449">
    <property type="entry name" value="Tscrpt_reg_AraC-type_HTH"/>
</dbReference>
<dbReference type="Proteomes" id="UP001549749">
    <property type="component" value="Unassembled WGS sequence"/>
</dbReference>
<evidence type="ECO:0000313" key="6">
    <source>
        <dbReference type="Proteomes" id="UP001549749"/>
    </source>
</evidence>
<dbReference type="EMBL" id="JBEXAC010000001">
    <property type="protein sequence ID" value="MET6995943.1"/>
    <property type="molecule type" value="Genomic_DNA"/>
</dbReference>
<evidence type="ECO:0000313" key="5">
    <source>
        <dbReference type="EMBL" id="MET6995943.1"/>
    </source>
</evidence>
<proteinExistence type="predicted"/>
<keyword evidence="6" id="KW-1185">Reference proteome</keyword>
<dbReference type="RefSeq" id="WP_354658590.1">
    <property type="nucleotide sequence ID" value="NZ_JBEXAC010000001.1"/>
</dbReference>
<protein>
    <submittedName>
        <fullName evidence="5">AraC family transcriptional regulator</fullName>
    </submittedName>
</protein>
<gene>
    <name evidence="5" type="ORF">ABR189_01125</name>
</gene>
<evidence type="ECO:0000256" key="3">
    <source>
        <dbReference type="ARBA" id="ARBA00023163"/>
    </source>
</evidence>
<evidence type="ECO:0000256" key="1">
    <source>
        <dbReference type="ARBA" id="ARBA00023015"/>
    </source>
</evidence>
<dbReference type="Pfam" id="PF12833">
    <property type="entry name" value="HTH_18"/>
    <property type="match status" value="1"/>
</dbReference>
<accession>A0ABV2SYS5</accession>
<dbReference type="PROSITE" id="PS01124">
    <property type="entry name" value="HTH_ARAC_FAMILY_2"/>
    <property type="match status" value="1"/>
</dbReference>
<dbReference type="PANTHER" id="PTHR43280">
    <property type="entry name" value="ARAC-FAMILY TRANSCRIPTIONAL REGULATOR"/>
    <property type="match status" value="1"/>
</dbReference>
<reference evidence="5 6" key="1">
    <citation type="submission" date="2024-06" db="EMBL/GenBank/DDBJ databases">
        <title>Chitinophaga defluvii sp. nov., isolated from municipal sewage.</title>
        <authorList>
            <person name="Zhang L."/>
        </authorList>
    </citation>
    <scope>NUCLEOTIDE SEQUENCE [LARGE SCALE GENOMIC DNA]</scope>
    <source>
        <strain evidence="5 6">H8</strain>
    </source>
</reference>
<dbReference type="PRINTS" id="PR00032">
    <property type="entry name" value="HTHARAC"/>
</dbReference>
<keyword evidence="2" id="KW-0238">DNA-binding</keyword>
<dbReference type="SUPFAM" id="SSF46689">
    <property type="entry name" value="Homeodomain-like"/>
    <property type="match status" value="1"/>
</dbReference>
<keyword evidence="3" id="KW-0804">Transcription</keyword>
<evidence type="ECO:0000256" key="2">
    <source>
        <dbReference type="ARBA" id="ARBA00023125"/>
    </source>
</evidence>
<feature type="domain" description="HTH araC/xylS-type" evidence="4">
    <location>
        <begin position="182"/>
        <end position="280"/>
    </location>
</feature>
<name>A0ABV2SYS5_9BACT</name>
<organism evidence="5 6">
    <name type="scientific">Chitinophaga defluvii</name>
    <dbReference type="NCBI Taxonomy" id="3163343"/>
    <lineage>
        <taxon>Bacteria</taxon>
        <taxon>Pseudomonadati</taxon>
        <taxon>Bacteroidota</taxon>
        <taxon>Chitinophagia</taxon>
        <taxon>Chitinophagales</taxon>
        <taxon>Chitinophagaceae</taxon>
        <taxon>Chitinophaga</taxon>
    </lineage>
</organism>
<evidence type="ECO:0000259" key="4">
    <source>
        <dbReference type="PROSITE" id="PS01124"/>
    </source>
</evidence>
<dbReference type="InterPro" id="IPR018060">
    <property type="entry name" value="HTH_AraC"/>
</dbReference>
<sequence>MEPTFTIARDTDNEPLVLLKAIDEHTEWQRMNMYVVIWLATGSCNCHTGKAVYGIKAPALLFFAPYQHYTFTSTTGFTGERLYFHGDFYCIERHKKEVACNGILFNNVYDPPQVLLDEENATAVSNYIRLLREDMRRYEDASREDMVVAHLKILLIIATRLKIKQLADAQLLLPESTRPQLQELHRLIETHFLTWHKPADYAAAMFLSVKALSRLTGKYLSKTPSELITERIIQEAKRALHFTNLSIKEIAAQLHFEDPYYFSRLFRKYTGVTPTEFRQKVGVILLE</sequence>
<dbReference type="SMART" id="SM00342">
    <property type="entry name" value="HTH_ARAC"/>
    <property type="match status" value="1"/>
</dbReference>
<dbReference type="Gene3D" id="1.10.10.60">
    <property type="entry name" value="Homeodomain-like"/>
    <property type="match status" value="1"/>
</dbReference>
<dbReference type="PANTHER" id="PTHR43280:SF32">
    <property type="entry name" value="TRANSCRIPTIONAL REGULATORY PROTEIN"/>
    <property type="match status" value="1"/>
</dbReference>
<comment type="caution">
    <text evidence="5">The sequence shown here is derived from an EMBL/GenBank/DDBJ whole genome shotgun (WGS) entry which is preliminary data.</text>
</comment>